<dbReference type="Proteomes" id="UP001333110">
    <property type="component" value="Unassembled WGS sequence"/>
</dbReference>
<proteinExistence type="predicted"/>
<dbReference type="AlphaFoldDB" id="A0AAN7N8D9"/>
<comment type="caution">
    <text evidence="1">The sequence shown here is derived from an EMBL/GenBank/DDBJ whole genome shotgun (WGS) entry which is preliminary data.</text>
</comment>
<organism evidence="1 2">
    <name type="scientific">Mycteria americana</name>
    <name type="common">Wood stork</name>
    <dbReference type="NCBI Taxonomy" id="33587"/>
    <lineage>
        <taxon>Eukaryota</taxon>
        <taxon>Metazoa</taxon>
        <taxon>Chordata</taxon>
        <taxon>Craniata</taxon>
        <taxon>Vertebrata</taxon>
        <taxon>Euteleostomi</taxon>
        <taxon>Archelosauria</taxon>
        <taxon>Archosauria</taxon>
        <taxon>Dinosauria</taxon>
        <taxon>Saurischia</taxon>
        <taxon>Theropoda</taxon>
        <taxon>Coelurosauria</taxon>
        <taxon>Aves</taxon>
        <taxon>Neognathae</taxon>
        <taxon>Neoaves</taxon>
        <taxon>Aequornithes</taxon>
        <taxon>Ciconiiformes</taxon>
        <taxon>Ciconiidae</taxon>
        <taxon>Mycteria</taxon>
    </lineage>
</organism>
<gene>
    <name evidence="1" type="ORF">QYF61_004341</name>
</gene>
<keyword evidence="2" id="KW-1185">Reference proteome</keyword>
<sequence>MEQRQLGGSGPEEAGWQAGADCLKLHPSAQLASGSRWMLSTSVRPAALLIRSAHNGTKWDTSNQQQQPRGFSRIDASGLSTEEGITGDVVACPTSCWGFRDLQRYGATLGTHRADNPLLKPERLIHGGWTNIPGKRHLMNALVFLARLLHVPDPFLQHMAEQPQVPQPLPISLVLQTLPQLHCPSLDTLQPLNVPLVVRGPTLNTAFEAAFQPLFPKPVALHWVAVAQVQDLALGLVKPHTIGPSASIQPVQVPLQSLPTLQQINTPTQLGVICKLTEGALDPLAQIIDKDIKQNWAQD</sequence>
<accession>A0AAN7N8D9</accession>
<dbReference type="EMBL" id="JAUNZN010000004">
    <property type="protein sequence ID" value="KAK4821864.1"/>
    <property type="molecule type" value="Genomic_DNA"/>
</dbReference>
<reference evidence="1 2" key="1">
    <citation type="journal article" date="2023" name="J. Hered.">
        <title>Chromosome-level genome of the wood stork (Mycteria americana) provides insight into avian chromosome evolution.</title>
        <authorList>
            <person name="Flamio R. Jr."/>
            <person name="Ramstad K.M."/>
        </authorList>
    </citation>
    <scope>NUCLEOTIDE SEQUENCE [LARGE SCALE GENOMIC DNA]</scope>
    <source>
        <strain evidence="1">JAX WOST 10</strain>
    </source>
</reference>
<protein>
    <submittedName>
        <fullName evidence="1">Uncharacterized protein</fullName>
    </submittedName>
</protein>
<evidence type="ECO:0000313" key="2">
    <source>
        <dbReference type="Proteomes" id="UP001333110"/>
    </source>
</evidence>
<name>A0AAN7N8D9_MYCAM</name>
<evidence type="ECO:0000313" key="1">
    <source>
        <dbReference type="EMBL" id="KAK4821864.1"/>
    </source>
</evidence>